<dbReference type="InterPro" id="IPR010920">
    <property type="entry name" value="LSM_dom_sf"/>
</dbReference>
<dbReference type="InterPro" id="IPR005001">
    <property type="entry name" value="Hfq"/>
</dbReference>
<dbReference type="Gene3D" id="2.30.30.100">
    <property type="match status" value="1"/>
</dbReference>
<reference evidence="1 2" key="1">
    <citation type="submission" date="2016-10" db="EMBL/GenBank/DDBJ databases">
        <authorList>
            <person name="de Groot N.N."/>
        </authorList>
    </citation>
    <scope>NUCLEOTIDE SEQUENCE [LARGE SCALE GENOMIC DNA]</scope>
    <source>
        <strain evidence="1 2">SLAS-1</strain>
    </source>
</reference>
<dbReference type="AlphaFoldDB" id="A0A1G9NZ89"/>
<dbReference type="EMBL" id="FNGO01000011">
    <property type="protein sequence ID" value="SDL91623.1"/>
    <property type="molecule type" value="Genomic_DNA"/>
</dbReference>
<dbReference type="Pfam" id="PF17209">
    <property type="entry name" value="Hfq"/>
    <property type="match status" value="1"/>
</dbReference>
<keyword evidence="2" id="KW-1185">Reference proteome</keyword>
<evidence type="ECO:0000313" key="1">
    <source>
        <dbReference type="EMBL" id="SDL91623.1"/>
    </source>
</evidence>
<dbReference type="Proteomes" id="UP000199476">
    <property type="component" value="Unassembled WGS sequence"/>
</dbReference>
<dbReference type="GO" id="GO:0006355">
    <property type="term" value="P:regulation of DNA-templated transcription"/>
    <property type="evidence" value="ECO:0007669"/>
    <property type="project" value="InterPro"/>
</dbReference>
<name>A0A1G9NZ89_9FIRM</name>
<protein>
    <submittedName>
        <fullName evidence="1">RNA chaperone Hfq</fullName>
    </submittedName>
</protein>
<dbReference type="GO" id="GO:0003723">
    <property type="term" value="F:RNA binding"/>
    <property type="evidence" value="ECO:0007669"/>
    <property type="project" value="InterPro"/>
</dbReference>
<evidence type="ECO:0000313" key="2">
    <source>
        <dbReference type="Proteomes" id="UP000199476"/>
    </source>
</evidence>
<gene>
    <name evidence="1" type="ORF">SAMN04488692_11167</name>
</gene>
<sequence length="84" mass="9372">MSPKAAYQDKMLAEASASETDLDRFKILSHQRFFTGCVAGFDQFTMVLKGDKGEKQLVLVYKHAISTIAADDSLLENNKEEVND</sequence>
<dbReference type="SUPFAM" id="SSF50182">
    <property type="entry name" value="Sm-like ribonucleoproteins"/>
    <property type="match status" value="1"/>
</dbReference>
<dbReference type="STRING" id="321763.SAMN04488692_11167"/>
<dbReference type="RefSeq" id="WP_089760289.1">
    <property type="nucleotide sequence ID" value="NZ_FNGO01000011.1"/>
</dbReference>
<organism evidence="1 2">
    <name type="scientific">Halarsenatibacter silvermanii</name>
    <dbReference type="NCBI Taxonomy" id="321763"/>
    <lineage>
        <taxon>Bacteria</taxon>
        <taxon>Bacillati</taxon>
        <taxon>Bacillota</taxon>
        <taxon>Clostridia</taxon>
        <taxon>Halanaerobiales</taxon>
        <taxon>Halarsenatibacteraceae</taxon>
        <taxon>Halarsenatibacter</taxon>
    </lineage>
</organism>
<proteinExistence type="predicted"/>
<accession>A0A1G9NZ89</accession>